<organism evidence="1 2">
    <name type="scientific">Pisolithus tinctorius Marx 270</name>
    <dbReference type="NCBI Taxonomy" id="870435"/>
    <lineage>
        <taxon>Eukaryota</taxon>
        <taxon>Fungi</taxon>
        <taxon>Dikarya</taxon>
        <taxon>Basidiomycota</taxon>
        <taxon>Agaricomycotina</taxon>
        <taxon>Agaricomycetes</taxon>
        <taxon>Agaricomycetidae</taxon>
        <taxon>Boletales</taxon>
        <taxon>Sclerodermatineae</taxon>
        <taxon>Pisolithaceae</taxon>
        <taxon>Pisolithus</taxon>
    </lineage>
</organism>
<protein>
    <submittedName>
        <fullName evidence="1">Uncharacterized protein</fullName>
    </submittedName>
</protein>
<feature type="non-terminal residue" evidence="1">
    <location>
        <position position="133"/>
    </location>
</feature>
<evidence type="ECO:0000313" key="2">
    <source>
        <dbReference type="Proteomes" id="UP000054217"/>
    </source>
</evidence>
<gene>
    <name evidence="1" type="ORF">M404DRAFT_107366</name>
</gene>
<dbReference type="AlphaFoldDB" id="A0A0C3NMY5"/>
<dbReference type="HOGENOM" id="CLU_068912_3_0_1"/>
<evidence type="ECO:0000313" key="1">
    <source>
        <dbReference type="EMBL" id="KIN96688.1"/>
    </source>
</evidence>
<dbReference type="InParanoid" id="A0A0C3NMY5"/>
<feature type="non-terminal residue" evidence="1">
    <location>
        <position position="1"/>
    </location>
</feature>
<dbReference type="Proteomes" id="UP000054217">
    <property type="component" value="Unassembled WGS sequence"/>
</dbReference>
<proteinExistence type="predicted"/>
<keyword evidence="2" id="KW-1185">Reference proteome</keyword>
<reference evidence="1 2" key="1">
    <citation type="submission" date="2014-04" db="EMBL/GenBank/DDBJ databases">
        <authorList>
            <consortium name="DOE Joint Genome Institute"/>
            <person name="Kuo A."/>
            <person name="Kohler A."/>
            <person name="Costa M.D."/>
            <person name="Nagy L.G."/>
            <person name="Floudas D."/>
            <person name="Copeland A."/>
            <person name="Barry K.W."/>
            <person name="Cichocki N."/>
            <person name="Veneault-Fourrey C."/>
            <person name="LaButti K."/>
            <person name="Lindquist E.A."/>
            <person name="Lipzen A."/>
            <person name="Lundell T."/>
            <person name="Morin E."/>
            <person name="Murat C."/>
            <person name="Sun H."/>
            <person name="Tunlid A."/>
            <person name="Henrissat B."/>
            <person name="Grigoriev I.V."/>
            <person name="Hibbett D.S."/>
            <person name="Martin F."/>
            <person name="Nordberg H.P."/>
            <person name="Cantor M.N."/>
            <person name="Hua S.X."/>
        </authorList>
    </citation>
    <scope>NUCLEOTIDE SEQUENCE [LARGE SCALE GENOMIC DNA]</scope>
    <source>
        <strain evidence="1 2">Marx 270</strain>
    </source>
</reference>
<dbReference type="EMBL" id="KN832042">
    <property type="protein sequence ID" value="KIN96688.1"/>
    <property type="molecule type" value="Genomic_DNA"/>
</dbReference>
<reference evidence="2" key="2">
    <citation type="submission" date="2015-01" db="EMBL/GenBank/DDBJ databases">
        <title>Evolutionary Origins and Diversification of the Mycorrhizal Mutualists.</title>
        <authorList>
            <consortium name="DOE Joint Genome Institute"/>
            <consortium name="Mycorrhizal Genomics Consortium"/>
            <person name="Kohler A."/>
            <person name="Kuo A."/>
            <person name="Nagy L.G."/>
            <person name="Floudas D."/>
            <person name="Copeland A."/>
            <person name="Barry K.W."/>
            <person name="Cichocki N."/>
            <person name="Veneault-Fourrey C."/>
            <person name="LaButti K."/>
            <person name="Lindquist E.A."/>
            <person name="Lipzen A."/>
            <person name="Lundell T."/>
            <person name="Morin E."/>
            <person name="Murat C."/>
            <person name="Riley R."/>
            <person name="Ohm R."/>
            <person name="Sun H."/>
            <person name="Tunlid A."/>
            <person name="Henrissat B."/>
            <person name="Grigoriev I.V."/>
            <person name="Hibbett D.S."/>
            <person name="Martin F."/>
        </authorList>
    </citation>
    <scope>NUCLEOTIDE SEQUENCE [LARGE SCALE GENOMIC DNA]</scope>
    <source>
        <strain evidence="2">Marx 270</strain>
    </source>
</reference>
<name>A0A0C3NMY5_PISTI</name>
<dbReference type="OrthoDB" id="3041043at2759"/>
<sequence length="133" mass="15524">WTPHDLDLYTTQRNMDFLLCTLKLQGYHMIYINTTNDVHYYNSLVATIFTVAREECKIDIIVSASLTAISSIFHYHSTALMNFISHNCIFCTYPKLTLKQCSFINPFVIFSQALKRSTLEALLKYHDRGIRYL</sequence>
<accession>A0A0C3NMY5</accession>